<keyword evidence="10 20" id="KW-0547">Nucleotide-binding</keyword>
<accession>A0ABW4M7G4</accession>
<comment type="subcellular location">
    <subcellularLocation>
        <location evidence="2">Cell inner membrane</location>
        <topology evidence="2">Multi-pass membrane protein</topology>
    </subcellularLocation>
</comment>
<gene>
    <name evidence="20" type="ORF">ACFSE1_16750</name>
</gene>
<evidence type="ECO:0000256" key="9">
    <source>
        <dbReference type="ARBA" id="ARBA00022777"/>
    </source>
</evidence>
<evidence type="ECO:0000256" key="8">
    <source>
        <dbReference type="ARBA" id="ARBA00022692"/>
    </source>
</evidence>
<dbReference type="Pfam" id="PF00512">
    <property type="entry name" value="HisKA"/>
    <property type="match status" value="1"/>
</dbReference>
<dbReference type="InterPro" id="IPR036097">
    <property type="entry name" value="HisK_dim/P_sf"/>
</dbReference>
<dbReference type="InterPro" id="IPR005467">
    <property type="entry name" value="His_kinase_dom"/>
</dbReference>
<evidence type="ECO:0000256" key="12">
    <source>
        <dbReference type="ARBA" id="ARBA00023012"/>
    </source>
</evidence>
<feature type="domain" description="Response regulatory" evidence="18">
    <location>
        <begin position="496"/>
        <end position="613"/>
    </location>
</feature>
<evidence type="ECO:0000256" key="10">
    <source>
        <dbReference type="ARBA" id="ARBA00022840"/>
    </source>
</evidence>
<sequence>MTVEGPFGGDVLRRASRTTAALQLFAVLLLGGLVSIYFDITHRQGNLQDAVRENAMWSVYQLDREANELRRGLEASALSERFTLANLQDSALRYDIIYSRLTLLRQSKFEESFSLDNEVHQKLRQVQDIVASAQPTFDLIAGGSLPSDEALKTVTAKMKQLSSITGDLLIYTNSTTSIERAKGRLEIERLQRNAMIIIGLLVVSVVFLIVTLRRQLRGVQAAGVSLEEMARELTVSYQAAEAGNRAKSQFMATMGHEIRTPLNAILGMVELLELDRPPQDTLAKVRTIRRSGEALLDVINEILDFAKIEHGKLELEERSVDLQSLAESSAEMMRGRAVEAGNKVEIDLPHRWRARWVHSDPTRLRQVMLNLMSNAVKFTQGGTVTLRMRQLLRKDQIWLRVEVQDTGIGISEEGRDKLFRPFSQVDSSISRKYGGTGLGLTICKEIIDRFGGRIGVDSVPGFGSLFWFEIPVEQAEGVSLEPAQSSSPQSVSKRLKILVAEDNKINQQVILGYLKHLGQEVIIVDHGEAAVQRAREEQFDLILMDMQMPVMDGIEATRVLRAKDGPAPHTPIIALTANASDQDRKACEDAGMNGFQSKPITLAVLASLIERTVPEPRTVPEQENNSVMKETAANGGASAVDALTARRQEIEDILGPEAFQELLDAFFDDAIDVLSSLNEAMQHGRKENFDKLLHNLKGAASNVGLAELADFAQSLRQKEPTAADIAHLSETVLAARSALAA</sequence>
<evidence type="ECO:0000256" key="14">
    <source>
        <dbReference type="PROSITE-ProRule" id="PRU00110"/>
    </source>
</evidence>
<dbReference type="InterPro" id="IPR011006">
    <property type="entry name" value="CheY-like_superfamily"/>
</dbReference>
<dbReference type="SMART" id="SM00448">
    <property type="entry name" value="REC"/>
    <property type="match status" value="1"/>
</dbReference>
<feature type="transmembrane region" description="Helical" evidence="16">
    <location>
        <begin position="194"/>
        <end position="212"/>
    </location>
</feature>
<feature type="domain" description="Histidine kinase" evidence="17">
    <location>
        <begin position="253"/>
        <end position="474"/>
    </location>
</feature>
<feature type="modified residue" description="Phosphohistidine" evidence="14">
    <location>
        <position position="694"/>
    </location>
</feature>
<keyword evidence="11 16" id="KW-1133">Transmembrane helix</keyword>
<dbReference type="Pfam" id="PF02518">
    <property type="entry name" value="HATPase_c"/>
    <property type="match status" value="1"/>
</dbReference>
<dbReference type="GO" id="GO:0005524">
    <property type="term" value="F:ATP binding"/>
    <property type="evidence" value="ECO:0007669"/>
    <property type="project" value="UniProtKB-KW"/>
</dbReference>
<dbReference type="SUPFAM" id="SSF55874">
    <property type="entry name" value="ATPase domain of HSP90 chaperone/DNA topoisomerase II/histidine kinase"/>
    <property type="match status" value="1"/>
</dbReference>
<dbReference type="Gene3D" id="3.30.565.10">
    <property type="entry name" value="Histidine kinase-like ATPase, C-terminal domain"/>
    <property type="match status" value="1"/>
</dbReference>
<keyword evidence="13 16" id="KW-0472">Membrane</keyword>
<feature type="modified residue" description="4-aspartylphosphate" evidence="15">
    <location>
        <position position="545"/>
    </location>
</feature>
<reference evidence="21" key="1">
    <citation type="journal article" date="2019" name="Int. J. Syst. Evol. Microbiol.">
        <title>The Global Catalogue of Microorganisms (GCM) 10K type strain sequencing project: providing services to taxonomists for standard genome sequencing and annotation.</title>
        <authorList>
            <consortium name="The Broad Institute Genomics Platform"/>
            <consortium name="The Broad Institute Genome Sequencing Center for Infectious Disease"/>
            <person name="Wu L."/>
            <person name="Ma J."/>
        </authorList>
    </citation>
    <scope>NUCLEOTIDE SEQUENCE [LARGE SCALE GENOMIC DNA]</scope>
    <source>
        <strain evidence="21">CG52</strain>
    </source>
</reference>
<evidence type="ECO:0000256" key="2">
    <source>
        <dbReference type="ARBA" id="ARBA00004429"/>
    </source>
</evidence>
<dbReference type="CDD" id="cd00082">
    <property type="entry name" value="HisKA"/>
    <property type="match status" value="1"/>
</dbReference>
<keyword evidence="21" id="KW-1185">Reference proteome</keyword>
<dbReference type="InterPro" id="IPR036641">
    <property type="entry name" value="HPT_dom_sf"/>
</dbReference>
<dbReference type="PROSITE" id="PS50110">
    <property type="entry name" value="RESPONSE_REGULATORY"/>
    <property type="match status" value="1"/>
</dbReference>
<evidence type="ECO:0000256" key="1">
    <source>
        <dbReference type="ARBA" id="ARBA00000085"/>
    </source>
</evidence>
<evidence type="ECO:0000256" key="4">
    <source>
        <dbReference type="ARBA" id="ARBA00022475"/>
    </source>
</evidence>
<keyword evidence="8 16" id="KW-0812">Transmembrane</keyword>
<dbReference type="InterPro" id="IPR008207">
    <property type="entry name" value="Sig_transdc_His_kin_Hpt_dom"/>
</dbReference>
<dbReference type="InterPro" id="IPR036890">
    <property type="entry name" value="HATPase_C_sf"/>
</dbReference>
<evidence type="ECO:0000259" key="18">
    <source>
        <dbReference type="PROSITE" id="PS50110"/>
    </source>
</evidence>
<evidence type="ECO:0000256" key="13">
    <source>
        <dbReference type="ARBA" id="ARBA00023136"/>
    </source>
</evidence>
<feature type="domain" description="HPt" evidence="19">
    <location>
        <begin position="655"/>
        <end position="741"/>
    </location>
</feature>
<feature type="transmembrane region" description="Helical" evidence="16">
    <location>
        <begin position="20"/>
        <end position="38"/>
    </location>
</feature>
<dbReference type="PROSITE" id="PS50894">
    <property type="entry name" value="HPT"/>
    <property type="match status" value="1"/>
</dbReference>
<evidence type="ECO:0000313" key="20">
    <source>
        <dbReference type="EMBL" id="MFD1747124.1"/>
    </source>
</evidence>
<name>A0ABW4M7G4_9HYPH</name>
<dbReference type="SMART" id="SM00387">
    <property type="entry name" value="HATPase_c"/>
    <property type="match status" value="1"/>
</dbReference>
<dbReference type="Gene3D" id="1.20.120.160">
    <property type="entry name" value="HPT domain"/>
    <property type="match status" value="1"/>
</dbReference>
<dbReference type="InterPro" id="IPR001789">
    <property type="entry name" value="Sig_transdc_resp-reg_receiver"/>
</dbReference>
<dbReference type="RefSeq" id="WP_377403811.1">
    <property type="nucleotide sequence ID" value="NZ_JBHUEQ010000029.1"/>
</dbReference>
<evidence type="ECO:0000259" key="19">
    <source>
        <dbReference type="PROSITE" id="PS50894"/>
    </source>
</evidence>
<keyword evidence="9" id="KW-0418">Kinase</keyword>
<dbReference type="CDD" id="cd17546">
    <property type="entry name" value="REC_hyHK_CKI1_RcsC-like"/>
    <property type="match status" value="1"/>
</dbReference>
<dbReference type="Gene3D" id="1.10.287.130">
    <property type="match status" value="1"/>
</dbReference>
<dbReference type="InterPro" id="IPR004358">
    <property type="entry name" value="Sig_transdc_His_kin-like_C"/>
</dbReference>
<dbReference type="PANTHER" id="PTHR43047:SF71">
    <property type="entry name" value="HISTIDINE KINASE CONTAINING CHEY-HOMOLOGOUS RECEIVER DOMAIN-RELATED"/>
    <property type="match status" value="1"/>
</dbReference>
<dbReference type="InterPro" id="IPR003661">
    <property type="entry name" value="HisK_dim/P_dom"/>
</dbReference>
<comment type="catalytic activity">
    <reaction evidence="1">
        <text>ATP + protein L-histidine = ADP + protein N-phospho-L-histidine.</text>
        <dbReference type="EC" id="2.7.13.3"/>
    </reaction>
</comment>
<dbReference type="PRINTS" id="PR00344">
    <property type="entry name" value="BCTRLSENSOR"/>
</dbReference>
<dbReference type="Pfam" id="PF00072">
    <property type="entry name" value="Response_reg"/>
    <property type="match status" value="1"/>
</dbReference>
<keyword evidence="4" id="KW-1003">Cell membrane</keyword>
<evidence type="ECO:0000256" key="3">
    <source>
        <dbReference type="ARBA" id="ARBA00012438"/>
    </source>
</evidence>
<evidence type="ECO:0000256" key="16">
    <source>
        <dbReference type="SAM" id="Phobius"/>
    </source>
</evidence>
<keyword evidence="5" id="KW-0997">Cell inner membrane</keyword>
<dbReference type="EC" id="2.7.13.3" evidence="3"/>
<dbReference type="CDD" id="cd16922">
    <property type="entry name" value="HATPase_EvgS-ArcB-TorS-like"/>
    <property type="match status" value="1"/>
</dbReference>
<keyword evidence="10 20" id="KW-0067">ATP-binding</keyword>
<dbReference type="SMART" id="SM00388">
    <property type="entry name" value="HisKA"/>
    <property type="match status" value="1"/>
</dbReference>
<organism evidence="20 21">
    <name type="scientific">Rhizobium helianthi</name>
    <dbReference type="NCBI Taxonomy" id="1132695"/>
    <lineage>
        <taxon>Bacteria</taxon>
        <taxon>Pseudomonadati</taxon>
        <taxon>Pseudomonadota</taxon>
        <taxon>Alphaproteobacteria</taxon>
        <taxon>Hyphomicrobiales</taxon>
        <taxon>Rhizobiaceae</taxon>
        <taxon>Rhizobium/Agrobacterium group</taxon>
        <taxon>Rhizobium</taxon>
    </lineage>
</organism>
<dbReference type="SUPFAM" id="SSF47226">
    <property type="entry name" value="Histidine-containing phosphotransfer domain, HPT domain"/>
    <property type="match status" value="1"/>
</dbReference>
<evidence type="ECO:0000256" key="7">
    <source>
        <dbReference type="ARBA" id="ARBA00022679"/>
    </source>
</evidence>
<dbReference type="PROSITE" id="PS50109">
    <property type="entry name" value="HIS_KIN"/>
    <property type="match status" value="1"/>
</dbReference>
<evidence type="ECO:0000256" key="11">
    <source>
        <dbReference type="ARBA" id="ARBA00022989"/>
    </source>
</evidence>
<keyword evidence="6 15" id="KW-0597">Phosphoprotein</keyword>
<evidence type="ECO:0000259" key="17">
    <source>
        <dbReference type="PROSITE" id="PS50109"/>
    </source>
</evidence>
<dbReference type="SUPFAM" id="SSF52172">
    <property type="entry name" value="CheY-like"/>
    <property type="match status" value="1"/>
</dbReference>
<evidence type="ECO:0000313" key="21">
    <source>
        <dbReference type="Proteomes" id="UP001597322"/>
    </source>
</evidence>
<evidence type="ECO:0000256" key="5">
    <source>
        <dbReference type="ARBA" id="ARBA00022519"/>
    </source>
</evidence>
<keyword evidence="12" id="KW-0902">Two-component regulatory system</keyword>
<dbReference type="Pfam" id="PF01627">
    <property type="entry name" value="Hpt"/>
    <property type="match status" value="1"/>
</dbReference>
<proteinExistence type="predicted"/>
<evidence type="ECO:0000256" key="6">
    <source>
        <dbReference type="ARBA" id="ARBA00022553"/>
    </source>
</evidence>
<protein>
    <recommendedName>
        <fullName evidence="3">histidine kinase</fullName>
        <ecNumber evidence="3">2.7.13.3</ecNumber>
    </recommendedName>
</protein>
<dbReference type="EMBL" id="JBHUEQ010000029">
    <property type="protein sequence ID" value="MFD1747124.1"/>
    <property type="molecule type" value="Genomic_DNA"/>
</dbReference>
<dbReference type="SUPFAM" id="SSF47384">
    <property type="entry name" value="Homodimeric domain of signal transducing histidine kinase"/>
    <property type="match status" value="1"/>
</dbReference>
<keyword evidence="7" id="KW-0808">Transferase</keyword>
<dbReference type="PANTHER" id="PTHR43047">
    <property type="entry name" value="TWO-COMPONENT HISTIDINE PROTEIN KINASE"/>
    <property type="match status" value="1"/>
</dbReference>
<dbReference type="Proteomes" id="UP001597322">
    <property type="component" value="Unassembled WGS sequence"/>
</dbReference>
<dbReference type="InterPro" id="IPR003594">
    <property type="entry name" value="HATPase_dom"/>
</dbReference>
<dbReference type="Gene3D" id="3.40.50.2300">
    <property type="match status" value="1"/>
</dbReference>
<comment type="caution">
    <text evidence="20">The sequence shown here is derived from an EMBL/GenBank/DDBJ whole genome shotgun (WGS) entry which is preliminary data.</text>
</comment>
<evidence type="ECO:0000256" key="15">
    <source>
        <dbReference type="PROSITE-ProRule" id="PRU00169"/>
    </source>
</evidence>